<evidence type="ECO:0000313" key="2">
    <source>
        <dbReference type="EMBL" id="SHN45630.1"/>
    </source>
</evidence>
<keyword evidence="3" id="KW-1185">Reference proteome</keyword>
<dbReference type="Proteomes" id="UP000184440">
    <property type="component" value="Unassembled WGS sequence"/>
</dbReference>
<proteinExistence type="predicted"/>
<gene>
    <name evidence="2" type="ORF">SAMN05443668_112166</name>
</gene>
<dbReference type="EMBL" id="FRCS01000012">
    <property type="protein sequence ID" value="SHN45630.1"/>
    <property type="molecule type" value="Genomic_DNA"/>
</dbReference>
<protein>
    <submittedName>
        <fullName evidence="2">Uncharacterized protein</fullName>
    </submittedName>
</protein>
<dbReference type="AlphaFoldDB" id="A0A1M7RHD2"/>
<dbReference type="STRING" id="134849.SAMN05443668_112166"/>
<evidence type="ECO:0000313" key="3">
    <source>
        <dbReference type="Proteomes" id="UP000184440"/>
    </source>
</evidence>
<evidence type="ECO:0000256" key="1">
    <source>
        <dbReference type="SAM" id="MobiDB-lite"/>
    </source>
</evidence>
<feature type="compositionally biased region" description="Low complexity" evidence="1">
    <location>
        <begin position="42"/>
        <end position="53"/>
    </location>
</feature>
<organism evidence="2 3">
    <name type="scientific">Cryptosporangium aurantiacum</name>
    <dbReference type="NCBI Taxonomy" id="134849"/>
    <lineage>
        <taxon>Bacteria</taxon>
        <taxon>Bacillati</taxon>
        <taxon>Actinomycetota</taxon>
        <taxon>Actinomycetes</taxon>
        <taxon>Cryptosporangiales</taxon>
        <taxon>Cryptosporangiaceae</taxon>
        <taxon>Cryptosporangium</taxon>
    </lineage>
</organism>
<reference evidence="2 3" key="1">
    <citation type="submission" date="2016-11" db="EMBL/GenBank/DDBJ databases">
        <authorList>
            <person name="Jaros S."/>
            <person name="Januszkiewicz K."/>
            <person name="Wedrychowicz H."/>
        </authorList>
    </citation>
    <scope>NUCLEOTIDE SEQUENCE [LARGE SCALE GENOMIC DNA]</scope>
    <source>
        <strain evidence="2 3">DSM 46144</strain>
    </source>
</reference>
<sequence>MPELGKRPVMTDNANEQGTTRRVTPKDVRDAMATYSGDGQGDDATGGDALAEVQRARAAAESDDTRPTPDTGL</sequence>
<accession>A0A1M7RHD2</accession>
<name>A0A1M7RHD2_9ACTN</name>
<feature type="region of interest" description="Disordered" evidence="1">
    <location>
        <begin position="1"/>
        <end position="73"/>
    </location>
</feature>
<feature type="compositionally biased region" description="Polar residues" evidence="1">
    <location>
        <begin position="12"/>
        <end position="22"/>
    </location>
</feature>
<feature type="compositionally biased region" description="Basic and acidic residues" evidence="1">
    <location>
        <begin position="54"/>
        <end position="67"/>
    </location>
</feature>